<protein>
    <submittedName>
        <fullName evidence="1">Uncharacterized protein</fullName>
    </submittedName>
</protein>
<evidence type="ECO:0000313" key="1">
    <source>
        <dbReference type="EMBL" id="KAJ9109671.1"/>
    </source>
</evidence>
<name>A0ACC2WE21_9TREE</name>
<accession>A0ACC2WE21</accession>
<reference evidence="1" key="1">
    <citation type="submission" date="2023-04" db="EMBL/GenBank/DDBJ databases">
        <title>Draft Genome sequencing of Naganishia species isolated from polar environments using Oxford Nanopore Technology.</title>
        <authorList>
            <person name="Leo P."/>
            <person name="Venkateswaran K."/>
        </authorList>
    </citation>
    <scope>NUCLEOTIDE SEQUENCE</scope>
    <source>
        <strain evidence="1">MNA-CCFEE 5261</strain>
    </source>
</reference>
<gene>
    <name evidence="1" type="ORF">QFC19_002112</name>
</gene>
<sequence>MQVKAAVASGGNPPVYKNIEIEAPKPGEVAIEVIAVGYSNLVKARAEGRHYSSGSMDKESLVGVDGVGKVQGTDDLVYFVNLGPGKGTYLEVVNVSKNFVYPFPKETDEKAPARVAALANGAMASYMALFDRVGDVPADAKIVVLGATGTAGQLAIQLTKKIFGAKTVVGVGRSAEKLAKLKQSQPLLDGVIALDEDEDKIIASELLNDVDIVLDFLWGKPATKILAAAVKSKTEKSKRLAWVQIGLLAGEDFSVPAAFLRSCNLVILGSGIGPLSAEQNKKVLQGVTEALALGKLEINYREAALADIAEEWAKPMGDVRTFFKVK</sequence>
<evidence type="ECO:0000313" key="2">
    <source>
        <dbReference type="Proteomes" id="UP001241377"/>
    </source>
</evidence>
<proteinExistence type="predicted"/>
<dbReference type="Proteomes" id="UP001241377">
    <property type="component" value="Unassembled WGS sequence"/>
</dbReference>
<comment type="caution">
    <text evidence="1">The sequence shown here is derived from an EMBL/GenBank/DDBJ whole genome shotgun (WGS) entry which is preliminary data.</text>
</comment>
<dbReference type="EMBL" id="JASBWR010000017">
    <property type="protein sequence ID" value="KAJ9109671.1"/>
    <property type="molecule type" value="Genomic_DNA"/>
</dbReference>
<keyword evidence="2" id="KW-1185">Reference proteome</keyword>
<organism evidence="1 2">
    <name type="scientific">Naganishia cerealis</name>
    <dbReference type="NCBI Taxonomy" id="610337"/>
    <lineage>
        <taxon>Eukaryota</taxon>
        <taxon>Fungi</taxon>
        <taxon>Dikarya</taxon>
        <taxon>Basidiomycota</taxon>
        <taxon>Agaricomycotina</taxon>
        <taxon>Tremellomycetes</taxon>
        <taxon>Filobasidiales</taxon>
        <taxon>Filobasidiaceae</taxon>
        <taxon>Naganishia</taxon>
    </lineage>
</organism>